<dbReference type="GO" id="GO:0045259">
    <property type="term" value="C:proton-transporting ATP synthase complex"/>
    <property type="evidence" value="ECO:0007669"/>
    <property type="project" value="UniProtKB-KW"/>
</dbReference>
<gene>
    <name evidence="15" type="primary">atp6</name>
</gene>
<evidence type="ECO:0000256" key="11">
    <source>
        <dbReference type="ARBA" id="ARBA00023136"/>
    </source>
</evidence>
<dbReference type="GeneID" id="4200937"/>
<keyword evidence="12" id="KW-0066">ATP synthesis</keyword>
<dbReference type="EMBL" id="DQ365900">
    <property type="protein sequence ID" value="ABC96359.1"/>
    <property type="molecule type" value="Genomic_DNA"/>
</dbReference>
<feature type="transmembrane region" description="Helical" evidence="14">
    <location>
        <begin position="40"/>
        <end position="64"/>
    </location>
</feature>
<dbReference type="PROSITE" id="PS00449">
    <property type="entry name" value="ATPASE_A"/>
    <property type="match status" value="1"/>
</dbReference>
<comment type="subunit">
    <text evidence="4">F-type ATPases have 2 components, CF(1) - the catalytic core - and CF(0) - the membrane proton channel. CF(1) has five subunits: alpha(3), beta(3), gamma(1), delta(1), epsilon(1). CF(0) has three main subunits: a, b and c.</text>
</comment>
<reference evidence="15" key="2">
    <citation type="submission" date="2006-01" db="EMBL/GenBank/DDBJ databases">
        <authorList>
            <person name="Pombert J.-F."/>
            <person name="Beauchamp P."/>
            <person name="Otis C."/>
            <person name="Lemieux C."/>
            <person name="Turmel M."/>
        </authorList>
    </citation>
    <scope>NUCLEOTIDE SEQUENCE</scope>
</reference>
<evidence type="ECO:0000256" key="3">
    <source>
        <dbReference type="ARBA" id="ARBA00006810"/>
    </source>
</evidence>
<dbReference type="InterPro" id="IPR000568">
    <property type="entry name" value="ATP_synth_F0_asu"/>
</dbReference>
<comment type="similarity">
    <text evidence="3">Belongs to the ATPase A chain family.</text>
</comment>
<dbReference type="FunFam" id="1.20.120.220:FF:000003">
    <property type="entry name" value="ATP synthase subunit a"/>
    <property type="match status" value="1"/>
</dbReference>
<feature type="transmembrane region" description="Helical" evidence="14">
    <location>
        <begin position="150"/>
        <end position="170"/>
    </location>
</feature>
<protein>
    <recommendedName>
        <fullName evidence="13">ATP synthase subunit a</fullName>
    </recommendedName>
</protein>
<dbReference type="PRINTS" id="PR00123">
    <property type="entry name" value="ATPASEA"/>
</dbReference>
<evidence type="ECO:0000256" key="4">
    <source>
        <dbReference type="ARBA" id="ARBA00011648"/>
    </source>
</evidence>
<dbReference type="CDD" id="cd00310">
    <property type="entry name" value="ATP-synt_Fo_a_6"/>
    <property type="match status" value="1"/>
</dbReference>
<dbReference type="RefSeq" id="YP_684401.1">
    <property type="nucleotide sequence ID" value="NC_008256.1"/>
</dbReference>
<dbReference type="AlphaFoldDB" id="Q0QIP4"/>
<dbReference type="Gene3D" id="1.20.120.220">
    <property type="entry name" value="ATP synthase, F0 complex, subunit A"/>
    <property type="match status" value="1"/>
</dbReference>
<keyword evidence="9 14" id="KW-1133">Transmembrane helix</keyword>
<comment type="subcellular location">
    <subcellularLocation>
        <location evidence="2 13">Mitochondrion inner membrane</location>
        <topology evidence="2 13">Multi-pass membrane protein</topology>
    </subcellularLocation>
</comment>
<keyword evidence="5" id="KW-0813">Transport</keyword>
<keyword evidence="11 14" id="KW-0472">Membrane</keyword>
<evidence type="ECO:0000256" key="7">
    <source>
        <dbReference type="ARBA" id="ARBA00022692"/>
    </source>
</evidence>
<evidence type="ECO:0000256" key="13">
    <source>
        <dbReference type="RuleBase" id="RU004450"/>
    </source>
</evidence>
<evidence type="ECO:0000256" key="8">
    <source>
        <dbReference type="ARBA" id="ARBA00022781"/>
    </source>
</evidence>
<evidence type="ECO:0000256" key="9">
    <source>
        <dbReference type="ARBA" id="ARBA00022989"/>
    </source>
</evidence>
<keyword evidence="7 14" id="KW-0812">Transmembrane</keyword>
<keyword evidence="10" id="KW-0406">Ion transport</keyword>
<keyword evidence="15" id="KW-0496">Mitochondrion</keyword>
<dbReference type="NCBIfam" id="TIGR01131">
    <property type="entry name" value="ATP_synt_6_or_A"/>
    <property type="match status" value="1"/>
</dbReference>
<keyword evidence="6" id="KW-0138">CF(0)</keyword>
<feature type="transmembrane region" description="Helical" evidence="14">
    <location>
        <begin position="94"/>
        <end position="112"/>
    </location>
</feature>
<dbReference type="PANTHER" id="PTHR11410">
    <property type="entry name" value="ATP SYNTHASE SUBUNIT A"/>
    <property type="match status" value="1"/>
</dbReference>
<comment type="function">
    <text evidence="1">Mitochondrial membrane ATP synthase (F(1)F(0) ATP synthase or Complex V) produces ATP from ADP in the presence of a proton gradient across the membrane which is generated by electron transport complexes of the respiratory chain. F-type ATPases consist of two structural domains, F(1) - containing the extramembraneous catalytic core and F(0) - containing the membrane proton channel, linked together by a central stalk and a peripheral stalk. During catalysis, ATP synthesis in the catalytic domain of F(1) is coupled via a rotary mechanism of the central stalk subunits to proton translocation. Key component of the proton channel; it may play a direct role in the translocation of protons across the membrane.</text>
</comment>
<feature type="transmembrane region" description="Helical" evidence="14">
    <location>
        <begin position="219"/>
        <end position="251"/>
    </location>
</feature>
<accession>Q0QIP4</accession>
<dbReference type="GO" id="GO:0005743">
    <property type="term" value="C:mitochondrial inner membrane"/>
    <property type="evidence" value="ECO:0007669"/>
    <property type="project" value="UniProtKB-SubCell"/>
</dbReference>
<evidence type="ECO:0000256" key="1">
    <source>
        <dbReference type="ARBA" id="ARBA00002070"/>
    </source>
</evidence>
<evidence type="ECO:0000256" key="5">
    <source>
        <dbReference type="ARBA" id="ARBA00022448"/>
    </source>
</evidence>
<proteinExistence type="inferred from homology"/>
<organism evidence="15">
    <name type="scientific">Oltmannsiellopsis viridis</name>
    <name type="common">Marine flagellate</name>
    <name type="synonym">Oltmannsiella viridis</name>
    <dbReference type="NCBI Taxonomy" id="51324"/>
    <lineage>
        <taxon>Eukaryota</taxon>
        <taxon>Viridiplantae</taxon>
        <taxon>Chlorophyta</taxon>
        <taxon>core chlorophytes</taxon>
        <taxon>Ulvophyceae</taxon>
        <taxon>OUU clade</taxon>
        <taxon>Oltmannsiellopsidales</taxon>
        <taxon>Oltmannsiellopsidaceae</taxon>
        <taxon>Oltmannsiellopsis</taxon>
    </lineage>
</organism>
<evidence type="ECO:0000313" key="15">
    <source>
        <dbReference type="EMBL" id="ABC96359.1"/>
    </source>
</evidence>
<dbReference type="Pfam" id="PF00119">
    <property type="entry name" value="ATP-synt_A"/>
    <property type="match status" value="1"/>
</dbReference>
<dbReference type="InterPro" id="IPR045083">
    <property type="entry name" value="ATP_synth_F0_asu_bact/mt"/>
</dbReference>
<evidence type="ECO:0000256" key="10">
    <source>
        <dbReference type="ARBA" id="ARBA00023065"/>
    </source>
</evidence>
<dbReference type="InterPro" id="IPR023011">
    <property type="entry name" value="ATP_synth_F0_asu_AS"/>
</dbReference>
<evidence type="ECO:0000256" key="2">
    <source>
        <dbReference type="ARBA" id="ARBA00004448"/>
    </source>
</evidence>
<evidence type="ECO:0000256" key="12">
    <source>
        <dbReference type="ARBA" id="ARBA00023310"/>
    </source>
</evidence>
<sequence>MNIHVANNFLISSPLEQFNVKSIIPLYFGNFDISFTNSSLYFLFCTGIILILFQAVTLNGGFLVPTRWQSIVEIIYDFVVSLVGEQIGEKGKPYFTWIFTTFILILACNLVGMIPYSFTTTSHVAVTFGLALSLFVGITIIGFQNHGLHFFSFFLPKGTPLALVPLLVLIEVMSYCTRPISLGVRLFVNLISGHALLKILSGFAWTMLTSGGALAVGSLIPFVVIVAITGLELAVSSLQAYVFCILTCIYLKDAIDLH</sequence>
<evidence type="ECO:0000256" key="6">
    <source>
        <dbReference type="ARBA" id="ARBA00022547"/>
    </source>
</evidence>
<dbReference type="NCBIfam" id="NF004482">
    <property type="entry name" value="PRK05815.2-4"/>
    <property type="match status" value="1"/>
</dbReference>
<dbReference type="SUPFAM" id="SSF81336">
    <property type="entry name" value="F1F0 ATP synthase subunit A"/>
    <property type="match status" value="1"/>
</dbReference>
<keyword evidence="8" id="KW-0375">Hydrogen ion transport</keyword>
<dbReference type="GO" id="GO:0046933">
    <property type="term" value="F:proton-transporting ATP synthase activity, rotational mechanism"/>
    <property type="evidence" value="ECO:0007669"/>
    <property type="project" value="TreeGrafter"/>
</dbReference>
<feature type="transmembrane region" description="Helical" evidence="14">
    <location>
        <begin position="124"/>
        <end position="144"/>
    </location>
</feature>
<geneLocation type="mitochondrion" evidence="15"/>
<evidence type="ECO:0000256" key="14">
    <source>
        <dbReference type="SAM" id="Phobius"/>
    </source>
</evidence>
<dbReference type="InterPro" id="IPR035908">
    <property type="entry name" value="F0_ATP_A_sf"/>
</dbReference>
<dbReference type="HAMAP" id="MF_01393">
    <property type="entry name" value="ATP_synth_a_bact"/>
    <property type="match status" value="1"/>
</dbReference>
<name>Q0QIP4_OLTVI</name>
<reference evidence="15" key="1">
    <citation type="journal article" date="2006" name="Curr. Genet.">
        <title>The complete mitochondrial DNA sequence of the green alga Oltmannsiellopsis viridis: evolutionary trends of the mitochondrial genome in the Ulvophyceae.</title>
        <authorList>
            <person name="Pombert J.F."/>
            <person name="Beauchamp P."/>
            <person name="Otis C."/>
            <person name="Lemieux C."/>
            <person name="Turmel M."/>
        </authorList>
    </citation>
    <scope>NUCLEOTIDE SEQUENCE</scope>
</reference>
<dbReference type="PANTHER" id="PTHR11410:SF0">
    <property type="entry name" value="ATP SYNTHASE SUBUNIT A"/>
    <property type="match status" value="1"/>
</dbReference>
<feature type="transmembrane region" description="Helical" evidence="14">
    <location>
        <begin position="182"/>
        <end position="207"/>
    </location>
</feature>